<organism evidence="6 7">
    <name type="scientific">Candidatus Avacidaminococcus intestinavium</name>
    <dbReference type="NCBI Taxonomy" id="2840684"/>
    <lineage>
        <taxon>Bacteria</taxon>
        <taxon>Bacillati</taxon>
        <taxon>Bacillota</taxon>
        <taxon>Negativicutes</taxon>
        <taxon>Acidaminococcales</taxon>
        <taxon>Acidaminococcaceae</taxon>
        <taxon>Acidaminococcaceae incertae sedis</taxon>
        <taxon>Candidatus Avacidaminococcus</taxon>
    </lineage>
</organism>
<reference evidence="6" key="1">
    <citation type="submission" date="2020-10" db="EMBL/GenBank/DDBJ databases">
        <authorList>
            <person name="Gilroy R."/>
        </authorList>
    </citation>
    <scope>NUCLEOTIDE SEQUENCE</scope>
    <source>
        <strain evidence="6">CHK160-1198</strain>
    </source>
</reference>
<dbReference type="PRINTS" id="PR00039">
    <property type="entry name" value="HTHLYSR"/>
</dbReference>
<keyword evidence="4" id="KW-0804">Transcription</keyword>
<dbReference type="InterPro" id="IPR036390">
    <property type="entry name" value="WH_DNA-bd_sf"/>
</dbReference>
<name>A0A9D1SK63_9FIRM</name>
<dbReference type="GO" id="GO:0000976">
    <property type="term" value="F:transcription cis-regulatory region binding"/>
    <property type="evidence" value="ECO:0007669"/>
    <property type="project" value="TreeGrafter"/>
</dbReference>
<comment type="similarity">
    <text evidence="1">Belongs to the LysR transcriptional regulatory family.</text>
</comment>
<dbReference type="PANTHER" id="PTHR30126">
    <property type="entry name" value="HTH-TYPE TRANSCRIPTIONAL REGULATOR"/>
    <property type="match status" value="1"/>
</dbReference>
<evidence type="ECO:0000313" key="6">
    <source>
        <dbReference type="EMBL" id="HIU63499.1"/>
    </source>
</evidence>
<protein>
    <submittedName>
        <fullName evidence="6">LysR family transcriptional regulator</fullName>
    </submittedName>
</protein>
<dbReference type="InterPro" id="IPR005119">
    <property type="entry name" value="LysR_subst-bd"/>
</dbReference>
<sequence>MPMTIRHLKIFVAVNDCGGMSAAARKLYVAQPTISQAIAELEKYYGRCLFERFGKKLYITDDGKELLLYARHLLDLFEKMEREFKGNAKINKIVVGATLTIGETIMPEMVKAFKEFKPSIKCEIIIKNTCDIEKMLLASELDCAIVEGALSSQELLCQRLKTDDVILACGKTH</sequence>
<accession>A0A9D1SK63</accession>
<dbReference type="Pfam" id="PF03466">
    <property type="entry name" value="LysR_substrate"/>
    <property type="match status" value="1"/>
</dbReference>
<keyword evidence="2" id="KW-0805">Transcription regulation</keyword>
<dbReference type="Proteomes" id="UP000824099">
    <property type="component" value="Unassembled WGS sequence"/>
</dbReference>
<dbReference type="FunFam" id="1.10.10.10:FF:000001">
    <property type="entry name" value="LysR family transcriptional regulator"/>
    <property type="match status" value="1"/>
</dbReference>
<evidence type="ECO:0000259" key="5">
    <source>
        <dbReference type="PROSITE" id="PS50931"/>
    </source>
</evidence>
<dbReference type="GO" id="GO:0003700">
    <property type="term" value="F:DNA-binding transcription factor activity"/>
    <property type="evidence" value="ECO:0007669"/>
    <property type="project" value="InterPro"/>
</dbReference>
<dbReference type="AlphaFoldDB" id="A0A9D1SK63"/>
<feature type="non-terminal residue" evidence="6">
    <location>
        <position position="173"/>
    </location>
</feature>
<dbReference type="PROSITE" id="PS50931">
    <property type="entry name" value="HTH_LYSR"/>
    <property type="match status" value="1"/>
</dbReference>
<keyword evidence="3" id="KW-0238">DNA-binding</keyword>
<dbReference type="SUPFAM" id="SSF46785">
    <property type="entry name" value="Winged helix' DNA-binding domain"/>
    <property type="match status" value="1"/>
</dbReference>
<dbReference type="InterPro" id="IPR036388">
    <property type="entry name" value="WH-like_DNA-bd_sf"/>
</dbReference>
<evidence type="ECO:0000256" key="4">
    <source>
        <dbReference type="ARBA" id="ARBA00023163"/>
    </source>
</evidence>
<dbReference type="InterPro" id="IPR000847">
    <property type="entry name" value="LysR_HTH_N"/>
</dbReference>
<dbReference type="Gene3D" id="3.40.190.290">
    <property type="match status" value="1"/>
</dbReference>
<dbReference type="SUPFAM" id="SSF53850">
    <property type="entry name" value="Periplasmic binding protein-like II"/>
    <property type="match status" value="1"/>
</dbReference>
<evidence type="ECO:0000256" key="1">
    <source>
        <dbReference type="ARBA" id="ARBA00009437"/>
    </source>
</evidence>
<gene>
    <name evidence="6" type="ORF">IAB06_00455</name>
</gene>
<proteinExistence type="inferred from homology"/>
<comment type="caution">
    <text evidence="6">The sequence shown here is derived from an EMBL/GenBank/DDBJ whole genome shotgun (WGS) entry which is preliminary data.</text>
</comment>
<dbReference type="Pfam" id="PF00126">
    <property type="entry name" value="HTH_1"/>
    <property type="match status" value="1"/>
</dbReference>
<dbReference type="PANTHER" id="PTHR30126:SF40">
    <property type="entry name" value="HTH-TYPE TRANSCRIPTIONAL REGULATOR GLTR"/>
    <property type="match status" value="1"/>
</dbReference>
<evidence type="ECO:0000256" key="3">
    <source>
        <dbReference type="ARBA" id="ARBA00023125"/>
    </source>
</evidence>
<evidence type="ECO:0000256" key="2">
    <source>
        <dbReference type="ARBA" id="ARBA00023015"/>
    </source>
</evidence>
<feature type="domain" description="HTH lysR-type" evidence="5">
    <location>
        <begin position="3"/>
        <end position="60"/>
    </location>
</feature>
<evidence type="ECO:0000313" key="7">
    <source>
        <dbReference type="Proteomes" id="UP000824099"/>
    </source>
</evidence>
<dbReference type="Gene3D" id="1.10.10.10">
    <property type="entry name" value="Winged helix-like DNA-binding domain superfamily/Winged helix DNA-binding domain"/>
    <property type="match status" value="1"/>
</dbReference>
<reference evidence="6" key="2">
    <citation type="journal article" date="2021" name="PeerJ">
        <title>Extensive microbial diversity within the chicken gut microbiome revealed by metagenomics and culture.</title>
        <authorList>
            <person name="Gilroy R."/>
            <person name="Ravi A."/>
            <person name="Getino M."/>
            <person name="Pursley I."/>
            <person name="Horton D.L."/>
            <person name="Alikhan N.F."/>
            <person name="Baker D."/>
            <person name="Gharbi K."/>
            <person name="Hall N."/>
            <person name="Watson M."/>
            <person name="Adriaenssens E.M."/>
            <person name="Foster-Nyarko E."/>
            <person name="Jarju S."/>
            <person name="Secka A."/>
            <person name="Antonio M."/>
            <person name="Oren A."/>
            <person name="Chaudhuri R.R."/>
            <person name="La Ragione R."/>
            <person name="Hildebrand F."/>
            <person name="Pallen M.J."/>
        </authorList>
    </citation>
    <scope>NUCLEOTIDE SEQUENCE</scope>
    <source>
        <strain evidence="6">CHK160-1198</strain>
    </source>
</reference>
<dbReference type="EMBL" id="DVNI01000005">
    <property type="protein sequence ID" value="HIU63499.1"/>
    <property type="molecule type" value="Genomic_DNA"/>
</dbReference>